<feature type="region of interest" description="Disordered" evidence="1">
    <location>
        <begin position="1"/>
        <end position="38"/>
    </location>
</feature>
<comment type="caution">
    <text evidence="2">The sequence shown here is derived from an EMBL/GenBank/DDBJ whole genome shotgun (WGS) entry which is preliminary data.</text>
</comment>
<evidence type="ECO:0000313" key="2">
    <source>
        <dbReference type="EMBL" id="EKR62093.1"/>
    </source>
</evidence>
<evidence type="ECO:0000313" key="3">
    <source>
        <dbReference type="Proteomes" id="UP000001338"/>
    </source>
</evidence>
<gene>
    <name evidence="2" type="ORF">LEP1GSC036_1917</name>
</gene>
<accession>A0A828YVR4</accession>
<evidence type="ECO:0000256" key="1">
    <source>
        <dbReference type="SAM" id="MobiDB-lite"/>
    </source>
</evidence>
<feature type="compositionally biased region" description="Low complexity" evidence="1">
    <location>
        <begin position="1"/>
        <end position="13"/>
    </location>
</feature>
<proteinExistence type="predicted"/>
<dbReference type="Proteomes" id="UP000001338">
    <property type="component" value="Unassembled WGS sequence"/>
</dbReference>
<sequence>MGTLTNEELLTTDTLRRRPGKTKILKEIPGKNRRSSYK</sequence>
<dbReference type="EMBL" id="AFLV02000082">
    <property type="protein sequence ID" value="EKR62093.1"/>
    <property type="molecule type" value="Genomic_DNA"/>
</dbReference>
<reference evidence="2 3" key="1">
    <citation type="submission" date="2012-10" db="EMBL/GenBank/DDBJ databases">
        <authorList>
            <person name="Harkins D.M."/>
            <person name="Durkin A.S."/>
            <person name="Brinkac L.M."/>
            <person name="Haft D.H."/>
            <person name="Selengut J.D."/>
            <person name="Sanka R."/>
            <person name="DePew J."/>
            <person name="Purushe J."/>
            <person name="Whelen A.C."/>
            <person name="Vinetz J.M."/>
            <person name="Sutton G.G."/>
            <person name="Nierman W.C."/>
            <person name="Fouts D.E."/>
        </authorList>
    </citation>
    <scope>NUCLEOTIDE SEQUENCE [LARGE SCALE GENOMIC DNA]</scope>
    <source>
        <strain evidence="2 3">2006001853</strain>
    </source>
</reference>
<protein>
    <submittedName>
        <fullName evidence="2">Uncharacterized protein</fullName>
    </submittedName>
</protein>
<organism evidence="2 3">
    <name type="scientific">Leptospira weilii str. 2006001853</name>
    <dbReference type="NCBI Taxonomy" id="1001589"/>
    <lineage>
        <taxon>Bacteria</taxon>
        <taxon>Pseudomonadati</taxon>
        <taxon>Spirochaetota</taxon>
        <taxon>Spirochaetia</taxon>
        <taxon>Leptospirales</taxon>
        <taxon>Leptospiraceae</taxon>
        <taxon>Leptospira</taxon>
    </lineage>
</organism>
<dbReference type="AlphaFoldDB" id="A0A828YVR4"/>
<name>A0A828YVR4_9LEPT</name>